<organism evidence="1 2">
    <name type="scientific">Dechloromonas hankyongensis</name>
    <dbReference type="NCBI Taxonomy" id="2908002"/>
    <lineage>
        <taxon>Bacteria</taxon>
        <taxon>Pseudomonadati</taxon>
        <taxon>Pseudomonadota</taxon>
        <taxon>Betaproteobacteria</taxon>
        <taxon>Rhodocyclales</taxon>
        <taxon>Azonexaceae</taxon>
        <taxon>Dechloromonas</taxon>
    </lineage>
</organism>
<evidence type="ECO:0000313" key="2">
    <source>
        <dbReference type="Proteomes" id="UP001165384"/>
    </source>
</evidence>
<comment type="caution">
    <text evidence="1">The sequence shown here is derived from an EMBL/GenBank/DDBJ whole genome shotgun (WGS) entry which is preliminary data.</text>
</comment>
<protein>
    <submittedName>
        <fullName evidence="1">Uncharacterized protein</fullName>
    </submittedName>
</protein>
<dbReference type="Proteomes" id="UP001165384">
    <property type="component" value="Unassembled WGS sequence"/>
</dbReference>
<name>A0ABS9K4H4_9RHOO</name>
<dbReference type="RefSeq" id="WP_275711396.1">
    <property type="nucleotide sequence ID" value="NZ_JAKLTN010000002.1"/>
</dbReference>
<dbReference type="EMBL" id="JAKLTN010000002">
    <property type="protein sequence ID" value="MCG2578068.1"/>
    <property type="molecule type" value="Genomic_DNA"/>
</dbReference>
<keyword evidence="2" id="KW-1185">Reference proteome</keyword>
<evidence type="ECO:0000313" key="1">
    <source>
        <dbReference type="EMBL" id="MCG2578068.1"/>
    </source>
</evidence>
<proteinExistence type="predicted"/>
<accession>A0ABS9K4H4</accession>
<sequence>MGEIAIDLTDAVLQTADPETLREHITLTGSARRWCHFADAQALEKLALADANAQWETFVARTPAPPPENKFQSVVRPEPKLFPPSQSVKQHIPVSDMAGSLRSLNRRDKVVRCHWCASPPDTSKWGALIPTWRAMFGDQYYDLLDAAMTARDANQDATDALTATANTYGFSPQAIAGLWSAAQIAVR</sequence>
<gene>
    <name evidence="1" type="ORF">LZ012_13825</name>
</gene>
<reference evidence="1" key="1">
    <citation type="submission" date="2022-01" db="EMBL/GenBank/DDBJ databases">
        <authorList>
            <person name="Jo J.-H."/>
            <person name="Im W.-T."/>
        </authorList>
    </citation>
    <scope>NUCLEOTIDE SEQUENCE</scope>
    <source>
        <strain evidence="1">XY25</strain>
    </source>
</reference>